<dbReference type="AlphaFoldDB" id="A0A0C3RV57"/>
<proteinExistence type="predicted"/>
<dbReference type="Proteomes" id="UP000053257">
    <property type="component" value="Unassembled WGS sequence"/>
</dbReference>
<dbReference type="OrthoDB" id="2756573at2759"/>
<name>A0A0C3RV57_PHLG1</name>
<reference evidence="2 3" key="1">
    <citation type="journal article" date="2014" name="PLoS Genet.">
        <title>Analysis of the Phlebiopsis gigantea genome, transcriptome and secretome provides insight into its pioneer colonization strategies of wood.</title>
        <authorList>
            <person name="Hori C."/>
            <person name="Ishida T."/>
            <person name="Igarashi K."/>
            <person name="Samejima M."/>
            <person name="Suzuki H."/>
            <person name="Master E."/>
            <person name="Ferreira P."/>
            <person name="Ruiz-Duenas F.J."/>
            <person name="Held B."/>
            <person name="Canessa P."/>
            <person name="Larrondo L.F."/>
            <person name="Schmoll M."/>
            <person name="Druzhinina I.S."/>
            <person name="Kubicek C.P."/>
            <person name="Gaskell J.A."/>
            <person name="Kersten P."/>
            <person name="St John F."/>
            <person name="Glasner J."/>
            <person name="Sabat G."/>
            <person name="Splinter BonDurant S."/>
            <person name="Syed K."/>
            <person name="Yadav J."/>
            <person name="Mgbeahuruike A.C."/>
            <person name="Kovalchuk A."/>
            <person name="Asiegbu F.O."/>
            <person name="Lackner G."/>
            <person name="Hoffmeister D."/>
            <person name="Rencoret J."/>
            <person name="Gutierrez A."/>
            <person name="Sun H."/>
            <person name="Lindquist E."/>
            <person name="Barry K."/>
            <person name="Riley R."/>
            <person name="Grigoriev I.V."/>
            <person name="Henrissat B."/>
            <person name="Kues U."/>
            <person name="Berka R.M."/>
            <person name="Martinez A.T."/>
            <person name="Covert S.F."/>
            <person name="Blanchette R.A."/>
            <person name="Cullen D."/>
        </authorList>
    </citation>
    <scope>NUCLEOTIDE SEQUENCE [LARGE SCALE GENOMIC DNA]</scope>
    <source>
        <strain evidence="2 3">11061_1 CR5-6</strain>
    </source>
</reference>
<keyword evidence="1" id="KW-0472">Membrane</keyword>
<evidence type="ECO:0000313" key="2">
    <source>
        <dbReference type="EMBL" id="KIP05091.1"/>
    </source>
</evidence>
<evidence type="ECO:0000313" key="3">
    <source>
        <dbReference type="Proteomes" id="UP000053257"/>
    </source>
</evidence>
<protein>
    <submittedName>
        <fullName evidence="2">Uncharacterized protein</fullName>
    </submittedName>
</protein>
<keyword evidence="3" id="KW-1185">Reference proteome</keyword>
<gene>
    <name evidence="2" type="ORF">PHLGIDRAFT_167308</name>
</gene>
<sequence>MSFWLIIFTTFLTEAVVLGIVLTKLGSIRKYLKSLNIDTSLGILILQEGTIFSVAFLSLEGLSALSTRYPTWSNVPAVIDTLISILISRFIMHLRDIRMARRSGDKSAKSLELPIDSASTIVQSPPSALVGNLGAPLDIEFLQELYTESEAQTKNHEGSIEQQLNAPQKFESVSNDPLTIGIVLYYSHVH</sequence>
<accession>A0A0C3RV57</accession>
<keyword evidence="1" id="KW-1133">Transmembrane helix</keyword>
<keyword evidence="1" id="KW-0812">Transmembrane</keyword>
<feature type="transmembrane region" description="Helical" evidence="1">
    <location>
        <begin position="71"/>
        <end position="92"/>
    </location>
</feature>
<feature type="transmembrane region" description="Helical" evidence="1">
    <location>
        <begin position="39"/>
        <end position="59"/>
    </location>
</feature>
<dbReference type="EMBL" id="KN840553">
    <property type="protein sequence ID" value="KIP05091.1"/>
    <property type="molecule type" value="Genomic_DNA"/>
</dbReference>
<organism evidence="2 3">
    <name type="scientific">Phlebiopsis gigantea (strain 11061_1 CR5-6)</name>
    <name type="common">White-rot fungus</name>
    <name type="synonym">Peniophora gigantea</name>
    <dbReference type="NCBI Taxonomy" id="745531"/>
    <lineage>
        <taxon>Eukaryota</taxon>
        <taxon>Fungi</taxon>
        <taxon>Dikarya</taxon>
        <taxon>Basidiomycota</taxon>
        <taxon>Agaricomycotina</taxon>
        <taxon>Agaricomycetes</taxon>
        <taxon>Polyporales</taxon>
        <taxon>Phanerochaetaceae</taxon>
        <taxon>Phlebiopsis</taxon>
    </lineage>
</organism>
<dbReference type="HOGENOM" id="CLU_1428470_0_0_1"/>
<evidence type="ECO:0000256" key="1">
    <source>
        <dbReference type="SAM" id="Phobius"/>
    </source>
</evidence>
<feature type="transmembrane region" description="Helical" evidence="1">
    <location>
        <begin position="6"/>
        <end position="27"/>
    </location>
</feature>